<dbReference type="GeneID" id="8577429"/>
<feature type="transmembrane region" description="Helical" evidence="1">
    <location>
        <begin position="69"/>
        <end position="88"/>
    </location>
</feature>
<evidence type="ECO:0000313" key="4">
    <source>
        <dbReference type="WormBase" id="CBG00831"/>
    </source>
</evidence>
<sequence length="349" mass="39634">MTSSSSNFYENLCSPDSESWLNSPETVLIFSHIMALLVTPLHLFGAYCISKKTPSTMHSVKLTLLNFHFWNVLVDLMLNVFAIPFPLFPSASGFLLGLFSYWGIRQTVQLWILITSLCFICVSTTMIFENRFRLLNHKNKHWKKFQPFWVVGNILFVFIFLIPTMLQVPDQDQARQMVLIKLPCIPDFLYSTEIIVPSLNNDIIVFTALVFILVVFGQLLTFTIVIIVQLSSNFGANLLSESTRRLQKNLLKALIWQTGIPLIYLVLPASLSMLTIPLGIYSRPFNNIIVAVTSLHGLVSTLSMILIHKPYRSTVAKCWKKKGTGENSRLVNNFPLFSTNTAVGYYVTH</sequence>
<keyword evidence="1" id="KW-0472">Membrane</keyword>
<evidence type="ECO:0000313" key="2">
    <source>
        <dbReference type="EMBL" id="CAP22187.1"/>
    </source>
</evidence>
<feature type="transmembrane region" description="Helical" evidence="1">
    <location>
        <begin position="287"/>
        <end position="307"/>
    </location>
</feature>
<dbReference type="PANTHER" id="PTHR22941:SF173">
    <property type="entry name" value="SERPENTINE RECEPTOR, CLASS H"/>
    <property type="match status" value="1"/>
</dbReference>
<keyword evidence="1" id="KW-0812">Transmembrane</keyword>
<dbReference type="OMA" id="HSVKWTL"/>
<dbReference type="eggNOG" id="ENOG502SY7B">
    <property type="taxonomic scope" value="Eukaryota"/>
</dbReference>
<dbReference type="SUPFAM" id="SSF81321">
    <property type="entry name" value="Family A G protein-coupled receptor-like"/>
    <property type="match status" value="1"/>
</dbReference>
<accession>A8WNY1</accession>
<dbReference type="Proteomes" id="UP000008549">
    <property type="component" value="Unassembled WGS sequence"/>
</dbReference>
<dbReference type="HOGENOM" id="CLU_042960_1_1_1"/>
<reference evidence="2 3" key="1">
    <citation type="journal article" date="2003" name="PLoS Biol.">
        <title>The genome sequence of Caenorhabditis briggsae: a platform for comparative genomics.</title>
        <authorList>
            <person name="Stein L.D."/>
            <person name="Bao Z."/>
            <person name="Blasiar D."/>
            <person name="Blumenthal T."/>
            <person name="Brent M.R."/>
            <person name="Chen N."/>
            <person name="Chinwalla A."/>
            <person name="Clarke L."/>
            <person name="Clee C."/>
            <person name="Coghlan A."/>
            <person name="Coulson A."/>
            <person name="D'Eustachio P."/>
            <person name="Fitch D.H."/>
            <person name="Fulton L.A."/>
            <person name="Fulton R.E."/>
            <person name="Griffiths-Jones S."/>
            <person name="Harris T.W."/>
            <person name="Hillier L.W."/>
            <person name="Kamath R."/>
            <person name="Kuwabara P.E."/>
            <person name="Mardis E.R."/>
            <person name="Marra M.A."/>
            <person name="Miner T.L."/>
            <person name="Minx P."/>
            <person name="Mullikin J.C."/>
            <person name="Plumb R.W."/>
            <person name="Rogers J."/>
            <person name="Schein J.E."/>
            <person name="Sohrmann M."/>
            <person name="Spieth J."/>
            <person name="Stajich J.E."/>
            <person name="Wei C."/>
            <person name="Willey D."/>
            <person name="Wilson R.K."/>
            <person name="Durbin R."/>
            <person name="Waterston R.H."/>
        </authorList>
    </citation>
    <scope>NUCLEOTIDE SEQUENCE [LARGE SCALE GENOMIC DNA]</scope>
    <source>
        <strain evidence="2 3">AF16</strain>
    </source>
</reference>
<dbReference type="InParanoid" id="A8WNY1"/>
<dbReference type="WormBase" id="CBG00831">
    <property type="protein sequence ID" value="CBP24996"/>
    <property type="gene ID" value="WBGene00024161"/>
</dbReference>
<gene>
    <name evidence="2 4" type="ORF">CBG00831</name>
    <name evidence="2" type="ORF">CBG_00831</name>
</gene>
<feature type="transmembrane region" description="Helical" evidence="1">
    <location>
        <begin position="249"/>
        <end position="267"/>
    </location>
</feature>
<feature type="transmembrane region" description="Helical" evidence="1">
    <location>
        <begin position="27"/>
        <end position="49"/>
    </location>
</feature>
<reference evidence="2 3" key="2">
    <citation type="journal article" date="2011" name="PLoS Genet.">
        <title>Caenorhabditis briggsae recombinant inbred line genotypes reveal inter-strain incompatibility and the evolution of recombination.</title>
        <authorList>
            <person name="Ross J.A."/>
            <person name="Koboldt D.C."/>
            <person name="Staisch J.E."/>
            <person name="Chamberlin H.M."/>
            <person name="Gupta B.P."/>
            <person name="Miller R.D."/>
            <person name="Baird S.E."/>
            <person name="Haag E.S."/>
        </authorList>
    </citation>
    <scope>NUCLEOTIDE SEQUENCE [LARGE SCALE GENOMIC DNA]</scope>
    <source>
        <strain evidence="2 3">AF16</strain>
    </source>
</reference>
<feature type="transmembrane region" description="Helical" evidence="1">
    <location>
        <begin position="108"/>
        <end position="128"/>
    </location>
</feature>
<organism evidence="2 3">
    <name type="scientific">Caenorhabditis briggsae</name>
    <dbReference type="NCBI Taxonomy" id="6238"/>
    <lineage>
        <taxon>Eukaryota</taxon>
        <taxon>Metazoa</taxon>
        <taxon>Ecdysozoa</taxon>
        <taxon>Nematoda</taxon>
        <taxon>Chromadorea</taxon>
        <taxon>Rhabditida</taxon>
        <taxon>Rhabditina</taxon>
        <taxon>Rhabditomorpha</taxon>
        <taxon>Rhabditoidea</taxon>
        <taxon>Rhabditidae</taxon>
        <taxon>Peloderinae</taxon>
        <taxon>Caenorhabditis</taxon>
    </lineage>
</organism>
<dbReference type="PANTHER" id="PTHR22941">
    <property type="entry name" value="SERPENTINE RECEPTOR"/>
    <property type="match status" value="1"/>
</dbReference>
<dbReference type="EMBL" id="HE600931">
    <property type="protein sequence ID" value="CAP22187.1"/>
    <property type="molecule type" value="Genomic_DNA"/>
</dbReference>
<protein>
    <submittedName>
        <fullName evidence="2">Protein CBG00831</fullName>
    </submittedName>
</protein>
<feature type="transmembrane region" description="Helical" evidence="1">
    <location>
        <begin position="203"/>
        <end position="228"/>
    </location>
</feature>
<dbReference type="InterPro" id="IPR019422">
    <property type="entry name" value="7TM_GPCR_serpentine_rcpt_Srh"/>
</dbReference>
<proteinExistence type="predicted"/>
<dbReference type="KEGG" id="cbr:CBG_00831"/>
<name>A8WNY1_CAEBR</name>
<dbReference type="Pfam" id="PF10318">
    <property type="entry name" value="7TM_GPCR_Srh"/>
    <property type="match status" value="1"/>
</dbReference>
<dbReference type="CTD" id="8577429"/>
<evidence type="ECO:0000313" key="3">
    <source>
        <dbReference type="Proteomes" id="UP000008549"/>
    </source>
</evidence>
<dbReference type="RefSeq" id="XP_002635434.1">
    <property type="nucleotide sequence ID" value="XM_002635388.1"/>
</dbReference>
<keyword evidence="3" id="KW-1185">Reference proteome</keyword>
<dbReference type="InterPro" id="IPR053220">
    <property type="entry name" value="Nematode_rcpt-like_serp_H"/>
</dbReference>
<dbReference type="AlphaFoldDB" id="A8WNY1"/>
<evidence type="ECO:0000256" key="1">
    <source>
        <dbReference type="SAM" id="Phobius"/>
    </source>
</evidence>
<keyword evidence="1" id="KW-1133">Transmembrane helix</keyword>
<feature type="transmembrane region" description="Helical" evidence="1">
    <location>
        <begin position="148"/>
        <end position="168"/>
    </location>
</feature>